<reference evidence="9" key="2">
    <citation type="submission" date="2014-05" db="EMBL/GenBank/DDBJ databases">
        <authorList>
            <person name="Aslett M.A."/>
            <person name="De Silva N."/>
        </authorList>
    </citation>
    <scope>NUCLEOTIDE SEQUENCE</scope>
    <source>
        <strain evidence="9">17X</strain>
    </source>
</reference>
<dbReference type="GO" id="GO:0005730">
    <property type="term" value="C:nucleolus"/>
    <property type="evidence" value="ECO:0007669"/>
    <property type="project" value="UniProtKB-SubCell"/>
</dbReference>
<dbReference type="GO" id="GO:0000447">
    <property type="term" value="P:endonucleolytic cleavage in ITS1 to separate SSU-rRNA from 5.8S rRNA and LSU-rRNA from tricistronic rRNA transcript (SSU-rRNA, 5.8S rRNA, LSU-rRNA)"/>
    <property type="evidence" value="ECO:0007669"/>
    <property type="project" value="TreeGrafter"/>
</dbReference>
<name>A0A077Y1T8_PLAYE</name>
<evidence type="ECO:0000256" key="1">
    <source>
        <dbReference type="ARBA" id="ARBA00004604"/>
    </source>
</evidence>
<dbReference type="PANTHER" id="PTHR12311:SF7">
    <property type="entry name" value="ACTIVATOR OF BASAL TRANSCRIPTION 1"/>
    <property type="match status" value="1"/>
</dbReference>
<evidence type="ECO:0000313" key="10">
    <source>
        <dbReference type="Proteomes" id="UP000072874"/>
    </source>
</evidence>
<dbReference type="VEuPathDB" id="PlasmoDB:Py17XNL_000600751"/>
<dbReference type="RefSeq" id="XP_731259.1">
    <property type="nucleotide sequence ID" value="XM_726166.1"/>
</dbReference>
<dbReference type="InterPro" id="IPR000504">
    <property type="entry name" value="RRM_dom"/>
</dbReference>
<dbReference type="PANTHER" id="PTHR12311">
    <property type="entry name" value="ACTIVATOR OF BASAL TRANSCRIPTION 1"/>
    <property type="match status" value="1"/>
</dbReference>
<dbReference type="GO" id="GO:0000480">
    <property type="term" value="P:endonucleolytic cleavage in 5'-ETS of tricistronic rRNA transcript (SSU-rRNA, 5.8S rRNA, LSU-rRNA)"/>
    <property type="evidence" value="ECO:0007669"/>
    <property type="project" value="TreeGrafter"/>
</dbReference>
<keyword evidence="3 5" id="KW-0694">RNA-binding</keyword>
<evidence type="ECO:0000313" key="8">
    <source>
        <dbReference type="EMBL" id="CDU17054.1"/>
    </source>
</evidence>
<dbReference type="InterPro" id="IPR039119">
    <property type="entry name" value="ABT1/Esf2"/>
</dbReference>
<organism evidence="8 11">
    <name type="scientific">Plasmodium yoelii</name>
    <dbReference type="NCBI Taxonomy" id="5861"/>
    <lineage>
        <taxon>Eukaryota</taxon>
        <taxon>Sar</taxon>
        <taxon>Alveolata</taxon>
        <taxon>Apicomplexa</taxon>
        <taxon>Aconoidasida</taxon>
        <taxon>Haemosporida</taxon>
        <taxon>Plasmodiidae</taxon>
        <taxon>Plasmodium</taxon>
        <taxon>Plasmodium (Vinckeia)</taxon>
    </lineage>
</organism>
<dbReference type="EMBL" id="LM993660">
    <property type="protein sequence ID" value="VTZ75482.1"/>
    <property type="molecule type" value="Genomic_DNA"/>
</dbReference>
<dbReference type="InterPro" id="IPR035979">
    <property type="entry name" value="RBD_domain_sf"/>
</dbReference>
<protein>
    <submittedName>
        <fullName evidence="9">Pre-rRNA-processing protein ESF2, putative</fullName>
    </submittedName>
    <submittedName>
        <fullName evidence="8">Small subunit rRNA processing protein, putative</fullName>
    </submittedName>
</protein>
<dbReference type="GO" id="GO:0000472">
    <property type="term" value="P:endonucleolytic cleavage to generate mature 5'-end of SSU-rRNA from (SSU-rRNA, 5.8S rRNA, LSU-rRNA)"/>
    <property type="evidence" value="ECO:0007669"/>
    <property type="project" value="TreeGrafter"/>
</dbReference>
<evidence type="ECO:0000256" key="3">
    <source>
        <dbReference type="ARBA" id="ARBA00022884"/>
    </source>
</evidence>
<dbReference type="VEuPathDB" id="PlasmoDB:PY00333"/>
<dbReference type="KEGG" id="pyo:PY17X_0620300"/>
<dbReference type="VEuPathDB" id="PlasmoDB:PY17X_0620300"/>
<dbReference type="Gene3D" id="3.30.70.330">
    <property type="match status" value="1"/>
</dbReference>
<evidence type="ECO:0000256" key="5">
    <source>
        <dbReference type="PROSITE-ProRule" id="PRU00176"/>
    </source>
</evidence>
<feature type="region of interest" description="Disordered" evidence="6">
    <location>
        <begin position="1"/>
        <end position="32"/>
    </location>
</feature>
<reference evidence="9" key="4">
    <citation type="submission" date="2019-05" db="EMBL/GenBank/DDBJ databases">
        <authorList>
            <consortium name="Pathogen Informatics"/>
        </authorList>
    </citation>
    <scope>NUCLEOTIDE SEQUENCE</scope>
    <source>
        <strain evidence="9">17X</strain>
    </source>
</reference>
<comment type="subcellular location">
    <subcellularLocation>
        <location evidence="1">Nucleus</location>
        <location evidence="1">Nucleolus</location>
    </subcellularLocation>
</comment>
<dbReference type="InterPro" id="IPR012677">
    <property type="entry name" value="Nucleotide-bd_a/b_plait_sf"/>
</dbReference>
<feature type="domain" description="RRM" evidence="7">
    <location>
        <begin position="61"/>
        <end position="143"/>
    </location>
</feature>
<dbReference type="OMA" id="TRKHNDF"/>
<dbReference type="EMBL" id="LK934634">
    <property type="protein sequence ID" value="CDU17054.1"/>
    <property type="molecule type" value="Genomic_DNA"/>
</dbReference>
<dbReference type="InterPro" id="IPR034353">
    <property type="entry name" value="ABT1/ESF2_RRM"/>
</dbReference>
<evidence type="ECO:0000256" key="4">
    <source>
        <dbReference type="ARBA" id="ARBA00023242"/>
    </source>
</evidence>
<proteinExistence type="inferred from homology"/>
<dbReference type="Proteomes" id="UP000072904">
    <property type="component" value="Chromosome 6"/>
</dbReference>
<dbReference type="SMART" id="SM00360">
    <property type="entry name" value="RRM"/>
    <property type="match status" value="1"/>
</dbReference>
<dbReference type="GeneID" id="3830484"/>
<dbReference type="GO" id="GO:0003723">
    <property type="term" value="F:RNA binding"/>
    <property type="evidence" value="ECO:0007669"/>
    <property type="project" value="UniProtKB-UniRule"/>
</dbReference>
<reference evidence="8" key="3">
    <citation type="submission" date="2014-05" db="EMBL/GenBank/DDBJ databases">
        <authorList>
            <person name="Aslett A.Martin."/>
            <person name="De Silva Nishadi"/>
        </authorList>
    </citation>
    <scope>NUCLEOTIDE SEQUENCE</scope>
    <source>
        <strain evidence="8">YM</strain>
    </source>
</reference>
<dbReference type="VEuPathDB" id="PlasmoDB:PYYM_0619400"/>
<evidence type="ECO:0000256" key="2">
    <source>
        <dbReference type="ARBA" id="ARBA00005819"/>
    </source>
</evidence>
<dbReference type="GO" id="GO:0034462">
    <property type="term" value="P:small-subunit processome assembly"/>
    <property type="evidence" value="ECO:0007669"/>
    <property type="project" value="TreeGrafter"/>
</dbReference>
<evidence type="ECO:0000313" key="9">
    <source>
        <dbReference type="EMBL" id="VTZ75482.1"/>
    </source>
</evidence>
<dbReference type="PROSITE" id="PS50102">
    <property type="entry name" value="RRM"/>
    <property type="match status" value="1"/>
</dbReference>
<dbReference type="Proteomes" id="UP000072874">
    <property type="component" value="Chromosome 6"/>
</dbReference>
<evidence type="ECO:0000256" key="6">
    <source>
        <dbReference type="SAM" id="MobiDB-lite"/>
    </source>
</evidence>
<feature type="compositionally biased region" description="Low complexity" evidence="6">
    <location>
        <begin position="265"/>
        <end position="274"/>
    </location>
</feature>
<evidence type="ECO:0000259" key="7">
    <source>
        <dbReference type="PROSITE" id="PS50102"/>
    </source>
</evidence>
<feature type="compositionally biased region" description="Basic and acidic residues" evidence="6">
    <location>
        <begin position="13"/>
        <end position="32"/>
    </location>
</feature>
<sequence length="294" mass="34760">MDDNDVDSNQKQINKENDSNGKVENDNEIVENDRMNEQIDERFLFNDSLWKHAKKEESKKGIIYLSHIPIGLYPSKIREFFSKYGEIDKIHLNKIKNDENNILSKETNHKKVKYKDGYVEFVNKKDAINVEKLLNNQIISGKKRKNILRDSFWHLKYLKNFTWNDLVSSVLYRNISRQEKFKHALKDMYKNYEEYLEKNMDKKINDKINDKINGKISGKIEATTKNKHISKKKKKLTTNKSPKLNFITLKKNDIKKNDIKKQPQINTNSNNNGEIKNKKEKDNIVSSNLLGMFM</sequence>
<evidence type="ECO:0000313" key="11">
    <source>
        <dbReference type="Proteomes" id="UP000072904"/>
    </source>
</evidence>
<dbReference type="OrthoDB" id="287393at2759"/>
<accession>A0A077Y1T8</accession>
<gene>
    <name evidence="9" type="ORF">PY17X_0620300</name>
    <name evidence="8" type="ORF">PYYM_0619400</name>
</gene>
<feature type="region of interest" description="Disordered" evidence="6">
    <location>
        <begin position="257"/>
        <end position="281"/>
    </location>
</feature>
<reference evidence="10 11" key="1">
    <citation type="journal article" date="2014" name="BMC Biol.">
        <title>A comprehensive evaluation of rodent malaria parasite genomes and gene expression.</title>
        <authorList>
            <person name="Otto T.D."/>
            <person name="Bohme U."/>
            <person name="Jackson A.P."/>
            <person name="Hunt M."/>
            <person name="Franke-Fayard B."/>
            <person name="Hoeijmakers W.A."/>
            <person name="Religa A.A."/>
            <person name="Robertson L."/>
            <person name="Sanders M."/>
            <person name="Ogun S.A."/>
            <person name="Cunningham D."/>
            <person name="Erhart A."/>
            <person name="Billker O."/>
            <person name="Khan S.M."/>
            <person name="Stunnenberg H.G."/>
            <person name="Langhorne J."/>
            <person name="Holder A.A."/>
            <person name="Waters A.P."/>
            <person name="Newbold C.I."/>
            <person name="Pain A."/>
            <person name="Berriman M."/>
            <person name="Janse C.J."/>
        </authorList>
    </citation>
    <scope>NUCLEOTIDE SEQUENCE [LARGE SCALE GENOMIC DNA]</scope>
    <source>
        <strain evidence="9 10">17X</strain>
        <strain evidence="8 11">YM</strain>
    </source>
</reference>
<dbReference type="AlphaFoldDB" id="A0A077Y1T8"/>
<comment type="similarity">
    <text evidence="2">Belongs to the ESF2/ABP1 family.</text>
</comment>
<keyword evidence="4" id="KW-0539">Nucleus</keyword>
<dbReference type="SUPFAM" id="SSF54928">
    <property type="entry name" value="RNA-binding domain, RBD"/>
    <property type="match status" value="1"/>
</dbReference>
<dbReference type="CDD" id="cd12263">
    <property type="entry name" value="RRM_ABT1_like"/>
    <property type="match status" value="1"/>
</dbReference>